<evidence type="ECO:0000313" key="3">
    <source>
        <dbReference type="EMBL" id="CAG8549757.1"/>
    </source>
</evidence>
<evidence type="ECO:0000256" key="1">
    <source>
        <dbReference type="SAM" id="MobiDB-lite"/>
    </source>
</evidence>
<feature type="region of interest" description="Disordered" evidence="1">
    <location>
        <begin position="1"/>
        <end position="26"/>
    </location>
</feature>
<accession>A0A9N9FQR5</accession>
<sequence>MEDINNVNYFDPYSTDSDSESSDKKEKFPILNFDSDTYQDIKNEILQLDSDNNEDYDFNDEIEENTFNELDEEMDEILSDQFVEDDRYTLYKGFKETNCNEKHDELIRILETFRNWIQLVAKSNNELQKQQLIWSLLPVLESLKTYLPRDLIYKPIDPSK</sequence>
<organism evidence="3 4">
    <name type="scientific">Racocetra fulgida</name>
    <dbReference type="NCBI Taxonomy" id="60492"/>
    <lineage>
        <taxon>Eukaryota</taxon>
        <taxon>Fungi</taxon>
        <taxon>Fungi incertae sedis</taxon>
        <taxon>Mucoromycota</taxon>
        <taxon>Glomeromycotina</taxon>
        <taxon>Glomeromycetes</taxon>
        <taxon>Diversisporales</taxon>
        <taxon>Gigasporaceae</taxon>
        <taxon>Racocetra</taxon>
    </lineage>
</organism>
<evidence type="ECO:0000313" key="4">
    <source>
        <dbReference type="Proteomes" id="UP000789396"/>
    </source>
</evidence>
<evidence type="ECO:0000313" key="2">
    <source>
        <dbReference type="EMBL" id="CAG8549736.1"/>
    </source>
</evidence>
<name>A0A9N9FQR5_9GLOM</name>
<comment type="caution">
    <text evidence="3">The sequence shown here is derived from an EMBL/GenBank/DDBJ whole genome shotgun (WGS) entry which is preliminary data.</text>
</comment>
<gene>
    <name evidence="2" type="ORF">RFULGI_LOCUS4597</name>
    <name evidence="3" type="ORF">RFULGI_LOCUS4598</name>
</gene>
<dbReference type="AlphaFoldDB" id="A0A9N9FQR5"/>
<keyword evidence="4" id="KW-1185">Reference proteome</keyword>
<dbReference type="Proteomes" id="UP000789396">
    <property type="component" value="Unassembled WGS sequence"/>
</dbReference>
<dbReference type="EMBL" id="CAJVPZ010004658">
    <property type="protein sequence ID" value="CAG8549757.1"/>
    <property type="molecule type" value="Genomic_DNA"/>
</dbReference>
<proteinExistence type="predicted"/>
<dbReference type="EMBL" id="CAJVPZ010004658">
    <property type="protein sequence ID" value="CAG8549736.1"/>
    <property type="molecule type" value="Genomic_DNA"/>
</dbReference>
<dbReference type="OrthoDB" id="2435949at2759"/>
<reference evidence="3" key="1">
    <citation type="submission" date="2021-06" db="EMBL/GenBank/DDBJ databases">
        <authorList>
            <person name="Kallberg Y."/>
            <person name="Tangrot J."/>
            <person name="Rosling A."/>
        </authorList>
    </citation>
    <scope>NUCLEOTIDE SEQUENCE</scope>
    <source>
        <strain evidence="3">IN212</strain>
    </source>
</reference>
<protein>
    <submittedName>
        <fullName evidence="2">14839_t:CDS:1</fullName>
    </submittedName>
    <submittedName>
        <fullName evidence="3">14840_t:CDS:1</fullName>
    </submittedName>
</protein>